<dbReference type="EMBL" id="VEVO01000008">
    <property type="protein sequence ID" value="KAF0038918.1"/>
    <property type="molecule type" value="Genomic_DNA"/>
</dbReference>
<evidence type="ECO:0000313" key="1">
    <source>
        <dbReference type="EMBL" id="KAF0038918.1"/>
    </source>
</evidence>
<comment type="caution">
    <text evidence="1">The sequence shown here is derived from an EMBL/GenBank/DDBJ whole genome shotgun (WGS) entry which is preliminary data.</text>
</comment>
<protein>
    <submittedName>
        <fullName evidence="1">Uncharacterized protein</fullName>
    </submittedName>
</protein>
<evidence type="ECO:0000313" key="2">
    <source>
        <dbReference type="Proteomes" id="UP000438429"/>
    </source>
</evidence>
<sequence length="122" mass="13596">MFIWNIGMLSGNVLPSNSIPSPFYLACSEVPTELIEVDQRRVSMPSGLLRYGASCTLKAPAPWPQSGTLRSWLAIHRHCRFFTVPGGCCKILPLNTQKIPVANYTTLLLTDTYRVVIVQYVP</sequence>
<accession>A0A6A4T3K8</accession>
<dbReference type="Proteomes" id="UP000438429">
    <property type="component" value="Unassembled WGS sequence"/>
</dbReference>
<reference evidence="1 2" key="1">
    <citation type="submission" date="2019-06" db="EMBL/GenBank/DDBJ databases">
        <title>Draft genomes of female and male turbot (Scophthalmus maximus).</title>
        <authorList>
            <person name="Xu H."/>
            <person name="Xu X.-W."/>
            <person name="Shao C."/>
            <person name="Chen S."/>
        </authorList>
    </citation>
    <scope>NUCLEOTIDE SEQUENCE [LARGE SCALE GENOMIC DNA]</scope>
    <source>
        <strain evidence="1">Ysfricsl-2016a</strain>
        <tissue evidence="1">Blood</tissue>
    </source>
</reference>
<organism evidence="1 2">
    <name type="scientific">Scophthalmus maximus</name>
    <name type="common">Turbot</name>
    <name type="synonym">Psetta maxima</name>
    <dbReference type="NCBI Taxonomy" id="52904"/>
    <lineage>
        <taxon>Eukaryota</taxon>
        <taxon>Metazoa</taxon>
        <taxon>Chordata</taxon>
        <taxon>Craniata</taxon>
        <taxon>Vertebrata</taxon>
        <taxon>Euteleostomi</taxon>
        <taxon>Actinopterygii</taxon>
        <taxon>Neopterygii</taxon>
        <taxon>Teleostei</taxon>
        <taxon>Neoteleostei</taxon>
        <taxon>Acanthomorphata</taxon>
        <taxon>Carangaria</taxon>
        <taxon>Pleuronectiformes</taxon>
        <taxon>Pleuronectoidei</taxon>
        <taxon>Scophthalmidae</taxon>
        <taxon>Scophthalmus</taxon>
    </lineage>
</organism>
<name>A0A6A4T3K8_SCOMX</name>
<gene>
    <name evidence="1" type="ORF">F2P81_009402</name>
</gene>
<proteinExistence type="predicted"/>
<dbReference type="AlphaFoldDB" id="A0A6A4T3K8"/>